<organism evidence="1 2">
    <name type="scientific">Acrasis kona</name>
    <dbReference type="NCBI Taxonomy" id="1008807"/>
    <lineage>
        <taxon>Eukaryota</taxon>
        <taxon>Discoba</taxon>
        <taxon>Heterolobosea</taxon>
        <taxon>Tetramitia</taxon>
        <taxon>Eutetramitia</taxon>
        <taxon>Acrasidae</taxon>
        <taxon>Acrasis</taxon>
    </lineage>
</organism>
<accession>A0AAW2ZHM6</accession>
<sequence length="97" mass="10739">MGDIVSALDATNLHQDSIKNRGKYITRLLAQERGPNIPSIWPRPALKLSTLVPNLQALNKQGQELYVSISGILTPLQQTGDNCGLSQHRYQQETITT</sequence>
<name>A0AAW2ZHM6_9EUKA</name>
<dbReference type="Proteomes" id="UP001431209">
    <property type="component" value="Unassembled WGS sequence"/>
</dbReference>
<gene>
    <name evidence="1" type="ORF">AKO1_000691</name>
</gene>
<protein>
    <submittedName>
        <fullName evidence="1">ThrB</fullName>
    </submittedName>
</protein>
<comment type="caution">
    <text evidence="1">The sequence shown here is derived from an EMBL/GenBank/DDBJ whole genome shotgun (WGS) entry which is preliminary data.</text>
</comment>
<reference evidence="1 2" key="1">
    <citation type="submission" date="2024-03" db="EMBL/GenBank/DDBJ databases">
        <title>The Acrasis kona genome and developmental transcriptomes reveal deep origins of eukaryotic multicellular pathways.</title>
        <authorList>
            <person name="Sheikh S."/>
            <person name="Fu C.-J."/>
            <person name="Brown M.W."/>
            <person name="Baldauf S.L."/>
        </authorList>
    </citation>
    <scope>NUCLEOTIDE SEQUENCE [LARGE SCALE GENOMIC DNA]</scope>
    <source>
        <strain evidence="1 2">ATCC MYA-3509</strain>
    </source>
</reference>
<keyword evidence="2" id="KW-1185">Reference proteome</keyword>
<proteinExistence type="predicted"/>
<evidence type="ECO:0000313" key="1">
    <source>
        <dbReference type="EMBL" id="KAL0488945.1"/>
    </source>
</evidence>
<dbReference type="AlphaFoldDB" id="A0AAW2ZHM6"/>
<evidence type="ECO:0000313" key="2">
    <source>
        <dbReference type="Proteomes" id="UP001431209"/>
    </source>
</evidence>
<dbReference type="EMBL" id="JAOPGA020001499">
    <property type="protein sequence ID" value="KAL0488945.1"/>
    <property type="molecule type" value="Genomic_DNA"/>
</dbReference>